<dbReference type="EMBL" id="CP062983">
    <property type="protein sequence ID" value="QPC84243.1"/>
    <property type="molecule type" value="Genomic_DNA"/>
</dbReference>
<dbReference type="Proteomes" id="UP000594468">
    <property type="component" value="Chromosome"/>
</dbReference>
<evidence type="ECO:0000313" key="1">
    <source>
        <dbReference type="EMBL" id="QPC84243.1"/>
    </source>
</evidence>
<dbReference type="KEGG" id="pmet:G4Y79_07680"/>
<dbReference type="RefSeq" id="WP_195172306.1">
    <property type="nucleotide sequence ID" value="NZ_CP062983.1"/>
</dbReference>
<proteinExistence type="predicted"/>
<dbReference type="AlphaFoldDB" id="A0A7S8EC43"/>
<evidence type="ECO:0000313" key="2">
    <source>
        <dbReference type="Proteomes" id="UP000594468"/>
    </source>
</evidence>
<protein>
    <submittedName>
        <fullName evidence="1">Uncharacterized protein</fullName>
    </submittedName>
</protein>
<name>A0A7S8EC43_9CHLR</name>
<gene>
    <name evidence="1" type="ORF">G4Y79_07680</name>
</gene>
<organism evidence="1 2">
    <name type="scientific">Phototrophicus methaneseepsis</name>
    <dbReference type="NCBI Taxonomy" id="2710758"/>
    <lineage>
        <taxon>Bacteria</taxon>
        <taxon>Bacillati</taxon>
        <taxon>Chloroflexota</taxon>
        <taxon>Candidatus Thermofontia</taxon>
        <taxon>Phototrophicales</taxon>
        <taxon>Phototrophicaceae</taxon>
        <taxon>Phototrophicus</taxon>
    </lineage>
</organism>
<accession>A0A7S8EC43</accession>
<sequence>MSVQDLIQQAQTLSVNERKQLMKALVDMFESDSAQIQKRRLRDFKGVAAHLYDGTDAQGYVNQLRDEWDDHS</sequence>
<keyword evidence="2" id="KW-1185">Reference proteome</keyword>
<reference evidence="1 2" key="1">
    <citation type="submission" date="2020-02" db="EMBL/GenBank/DDBJ databases">
        <authorList>
            <person name="Zheng R.K."/>
            <person name="Sun C.M."/>
        </authorList>
    </citation>
    <scope>NUCLEOTIDE SEQUENCE [LARGE SCALE GENOMIC DNA]</scope>
    <source>
        <strain evidence="2">rifampicinis</strain>
    </source>
</reference>